<dbReference type="Pfam" id="PF00401">
    <property type="entry name" value="ATP-synt_DE"/>
    <property type="match status" value="1"/>
</dbReference>
<feature type="domain" description="ATP synthase epsilon subunit C-terminal" evidence="11">
    <location>
        <begin position="83"/>
        <end position="128"/>
    </location>
</feature>
<comment type="similarity">
    <text evidence="2 8 9">Belongs to the ATPase epsilon chain family.</text>
</comment>
<feature type="domain" description="ATP synthase F1 complex delta/epsilon subunit N-terminal" evidence="12">
    <location>
        <begin position="1"/>
        <end position="78"/>
    </location>
</feature>
<proteinExistence type="inferred from homology"/>
<evidence type="ECO:0000256" key="5">
    <source>
        <dbReference type="ARBA" id="ARBA00023136"/>
    </source>
</evidence>
<dbReference type="AlphaFoldDB" id="E1ICW1"/>
<dbReference type="CDD" id="cd12152">
    <property type="entry name" value="F1-ATPase_delta"/>
    <property type="match status" value="1"/>
</dbReference>
<keyword evidence="8" id="KW-0375">Hydrogen ion transport</keyword>
<dbReference type="STRING" id="765420.OSCT_1155"/>
<keyword evidence="7 8" id="KW-0066">ATP synthesis</keyword>
<keyword evidence="3 8" id="KW-0813">Transport</keyword>
<dbReference type="HOGENOM" id="CLU_084338_2_0_0"/>
<sequence length="135" mass="15279">MHLEIVTAEKVVLSEEVDQINAPTRDGRIGVLPRHEPLMTILKPGEMTIIKNGERIPFAVSGGFMEILSNRVVILADTVERADEIDEARAERARALAEERLKNAQTDRDIAMAEVKLRKEVVRLQVAQMKNIRRQ</sequence>
<dbReference type="HAMAP" id="MF_00530">
    <property type="entry name" value="ATP_synth_epsil_bac"/>
    <property type="match status" value="1"/>
</dbReference>
<dbReference type="SUPFAM" id="SSF51344">
    <property type="entry name" value="Epsilon subunit of F1F0-ATP synthase N-terminal domain"/>
    <property type="match status" value="1"/>
</dbReference>
<dbReference type="InterPro" id="IPR036771">
    <property type="entry name" value="ATPsynth_dsu/esu_N"/>
</dbReference>
<dbReference type="Gene3D" id="2.60.15.10">
    <property type="entry name" value="F0F1 ATP synthase delta/epsilon subunit, N-terminal"/>
    <property type="match status" value="1"/>
</dbReference>
<dbReference type="NCBIfam" id="NF009980">
    <property type="entry name" value="PRK13446.1"/>
    <property type="match status" value="1"/>
</dbReference>
<evidence type="ECO:0000313" key="14">
    <source>
        <dbReference type="Proteomes" id="UP000054010"/>
    </source>
</evidence>
<dbReference type="InterPro" id="IPR001469">
    <property type="entry name" value="ATP_synth_F1_dsu/esu"/>
</dbReference>
<comment type="subcellular location">
    <subcellularLocation>
        <location evidence="1 8">Cell membrane</location>
        <topology evidence="1 8">Peripheral membrane protein</topology>
    </subcellularLocation>
</comment>
<organism evidence="13 14">
    <name type="scientific">Oscillochloris trichoides DG-6</name>
    <dbReference type="NCBI Taxonomy" id="765420"/>
    <lineage>
        <taxon>Bacteria</taxon>
        <taxon>Bacillati</taxon>
        <taxon>Chloroflexota</taxon>
        <taxon>Chloroflexia</taxon>
        <taxon>Chloroflexales</taxon>
        <taxon>Chloroflexineae</taxon>
        <taxon>Oscillochloridaceae</taxon>
        <taxon>Oscillochloris</taxon>
    </lineage>
</organism>
<name>E1ICW1_9CHLR</name>
<dbReference type="InterPro" id="IPR020546">
    <property type="entry name" value="ATP_synth_F1_dsu/esu_N"/>
</dbReference>
<keyword evidence="6 8" id="KW-0139">CF(1)</keyword>
<dbReference type="GO" id="GO:0005524">
    <property type="term" value="F:ATP binding"/>
    <property type="evidence" value="ECO:0007669"/>
    <property type="project" value="UniProtKB-UniRule"/>
</dbReference>
<evidence type="ECO:0000256" key="1">
    <source>
        <dbReference type="ARBA" id="ARBA00004202"/>
    </source>
</evidence>
<comment type="subunit">
    <text evidence="8 9">F-type ATPases have 2 components, CF(1) - the catalytic core - and CF(0) - the membrane proton channel. CF(1) has five subunits: alpha(3), beta(3), gamma(1), delta(1), epsilon(1). CF(0) has three main subunits: a, b and c.</text>
</comment>
<dbReference type="InterPro" id="IPR020547">
    <property type="entry name" value="ATP_synth_F1_esu_C"/>
</dbReference>
<evidence type="ECO:0000256" key="3">
    <source>
        <dbReference type="ARBA" id="ARBA00022448"/>
    </source>
</evidence>
<comment type="function">
    <text evidence="8">Produces ATP from ADP in the presence of a proton gradient across the membrane.</text>
</comment>
<evidence type="ECO:0000256" key="6">
    <source>
        <dbReference type="ARBA" id="ARBA00023196"/>
    </source>
</evidence>
<dbReference type="PANTHER" id="PTHR13822">
    <property type="entry name" value="ATP SYNTHASE DELTA/EPSILON CHAIN"/>
    <property type="match status" value="1"/>
</dbReference>
<evidence type="ECO:0000259" key="12">
    <source>
        <dbReference type="Pfam" id="PF02823"/>
    </source>
</evidence>
<keyword evidence="8" id="KW-1003">Cell membrane</keyword>
<keyword evidence="5 8" id="KW-0472">Membrane</keyword>
<protein>
    <recommendedName>
        <fullName evidence="8">ATP synthase epsilon chain</fullName>
    </recommendedName>
    <alternativeName>
        <fullName evidence="8">ATP synthase F1 sector epsilon subunit</fullName>
    </alternativeName>
    <alternativeName>
        <fullName evidence="8">F-ATPase epsilon subunit</fullName>
    </alternativeName>
</protein>
<evidence type="ECO:0000256" key="7">
    <source>
        <dbReference type="ARBA" id="ARBA00023310"/>
    </source>
</evidence>
<keyword evidence="14" id="KW-1185">Reference proteome</keyword>
<dbReference type="GO" id="GO:0005886">
    <property type="term" value="C:plasma membrane"/>
    <property type="evidence" value="ECO:0007669"/>
    <property type="project" value="UniProtKB-SubCell"/>
</dbReference>
<dbReference type="InterPro" id="IPR036794">
    <property type="entry name" value="ATP_F1_dsu/esu_C_sf"/>
</dbReference>
<dbReference type="NCBIfam" id="TIGR01216">
    <property type="entry name" value="ATP_synt_epsi"/>
    <property type="match status" value="1"/>
</dbReference>
<evidence type="ECO:0000313" key="13">
    <source>
        <dbReference type="EMBL" id="EFO80992.1"/>
    </source>
</evidence>
<accession>E1ICW1</accession>
<dbReference type="NCBIfam" id="NF011322">
    <property type="entry name" value="PRK14735.1"/>
    <property type="match status" value="1"/>
</dbReference>
<gene>
    <name evidence="8" type="primary">atpC</name>
    <name evidence="13" type="ORF">OSCT_1155</name>
</gene>
<dbReference type="Pfam" id="PF02823">
    <property type="entry name" value="ATP-synt_DE_N"/>
    <property type="match status" value="1"/>
</dbReference>
<dbReference type="EMBL" id="ADVR01000031">
    <property type="protein sequence ID" value="EFO80992.1"/>
    <property type="molecule type" value="Genomic_DNA"/>
</dbReference>
<dbReference type="Proteomes" id="UP000054010">
    <property type="component" value="Unassembled WGS sequence"/>
</dbReference>
<dbReference type="SUPFAM" id="SSF46604">
    <property type="entry name" value="Epsilon subunit of F1F0-ATP synthase C-terminal domain"/>
    <property type="match status" value="1"/>
</dbReference>
<reference evidence="13 14" key="1">
    <citation type="journal article" date="2011" name="J. Bacteriol.">
        <title>Draft genome sequence of the anoxygenic filamentous phototrophic bacterium Oscillochloris trichoides subsp. DG-6.</title>
        <authorList>
            <person name="Kuznetsov B.B."/>
            <person name="Ivanovsky R.N."/>
            <person name="Keppen O.I."/>
            <person name="Sukhacheva M.V."/>
            <person name="Bumazhkin B.K."/>
            <person name="Patutina E.O."/>
            <person name="Beletsky A.V."/>
            <person name="Mardanov A.V."/>
            <person name="Baslerov R.V."/>
            <person name="Panteleeva A.N."/>
            <person name="Kolganova T.V."/>
            <person name="Ravin N.V."/>
            <person name="Skryabin K.G."/>
        </authorList>
    </citation>
    <scope>NUCLEOTIDE SEQUENCE [LARGE SCALE GENOMIC DNA]</scope>
    <source>
        <strain evidence="13 14">DG-6</strain>
    </source>
</reference>
<keyword evidence="10" id="KW-0175">Coiled coil</keyword>
<evidence type="ECO:0000256" key="10">
    <source>
        <dbReference type="SAM" id="Coils"/>
    </source>
</evidence>
<dbReference type="PANTHER" id="PTHR13822:SF10">
    <property type="entry name" value="ATP SYNTHASE EPSILON CHAIN, CHLOROPLASTIC"/>
    <property type="match status" value="1"/>
</dbReference>
<keyword evidence="4 8" id="KW-0406">Ion transport</keyword>
<comment type="caution">
    <text evidence="13">The sequence shown here is derived from an EMBL/GenBank/DDBJ whole genome shotgun (WGS) entry which is preliminary data.</text>
</comment>
<dbReference type="GO" id="GO:0045259">
    <property type="term" value="C:proton-transporting ATP synthase complex"/>
    <property type="evidence" value="ECO:0007669"/>
    <property type="project" value="UniProtKB-KW"/>
</dbReference>
<evidence type="ECO:0000256" key="9">
    <source>
        <dbReference type="RuleBase" id="RU003656"/>
    </source>
</evidence>
<evidence type="ECO:0000256" key="4">
    <source>
        <dbReference type="ARBA" id="ARBA00023065"/>
    </source>
</evidence>
<dbReference type="GO" id="GO:0046933">
    <property type="term" value="F:proton-transporting ATP synthase activity, rotational mechanism"/>
    <property type="evidence" value="ECO:0007669"/>
    <property type="project" value="UniProtKB-UniRule"/>
</dbReference>
<evidence type="ECO:0000256" key="8">
    <source>
        <dbReference type="HAMAP-Rule" id="MF_00530"/>
    </source>
</evidence>
<dbReference type="eggNOG" id="COG0355">
    <property type="taxonomic scope" value="Bacteria"/>
</dbReference>
<feature type="coiled-coil region" evidence="10">
    <location>
        <begin position="87"/>
        <end position="114"/>
    </location>
</feature>
<evidence type="ECO:0000259" key="11">
    <source>
        <dbReference type="Pfam" id="PF00401"/>
    </source>
</evidence>
<dbReference type="Gene3D" id="1.20.5.440">
    <property type="entry name" value="ATP synthase delta/epsilon subunit, C-terminal domain"/>
    <property type="match status" value="1"/>
</dbReference>
<evidence type="ECO:0000256" key="2">
    <source>
        <dbReference type="ARBA" id="ARBA00005712"/>
    </source>
</evidence>